<feature type="non-terminal residue" evidence="2">
    <location>
        <position position="1"/>
    </location>
</feature>
<comment type="caution">
    <text evidence="2">The sequence shown here is derived from an EMBL/GenBank/DDBJ whole genome shotgun (WGS) entry which is preliminary data.</text>
</comment>
<evidence type="ECO:0000256" key="1">
    <source>
        <dbReference type="ARBA" id="ARBA00037999"/>
    </source>
</evidence>
<organism evidence="2 3">
    <name type="scientific">Odoribacter splanchnicus</name>
    <dbReference type="NCBI Taxonomy" id="28118"/>
    <lineage>
        <taxon>Bacteria</taxon>
        <taxon>Pseudomonadati</taxon>
        <taxon>Bacteroidota</taxon>
        <taxon>Bacteroidia</taxon>
        <taxon>Bacteroidales</taxon>
        <taxon>Odoribacteraceae</taxon>
        <taxon>Odoribacter</taxon>
    </lineage>
</organism>
<dbReference type="PANTHER" id="PTHR30244">
    <property type="entry name" value="TRANSAMINASE"/>
    <property type="match status" value="1"/>
</dbReference>
<dbReference type="GO" id="GO:0030170">
    <property type="term" value="F:pyridoxal phosphate binding"/>
    <property type="evidence" value="ECO:0007669"/>
    <property type="project" value="TreeGrafter"/>
</dbReference>
<reference evidence="2 3" key="1">
    <citation type="submission" date="2018-08" db="EMBL/GenBank/DDBJ databases">
        <title>A genome reference for cultivated species of the human gut microbiota.</title>
        <authorList>
            <person name="Zou Y."/>
            <person name="Xue W."/>
            <person name="Luo G."/>
        </authorList>
    </citation>
    <scope>NUCLEOTIDE SEQUENCE [LARGE SCALE GENOMIC DNA]</scope>
    <source>
        <strain evidence="2 3">AF14-6AC</strain>
    </source>
</reference>
<evidence type="ECO:0000313" key="3">
    <source>
        <dbReference type="Proteomes" id="UP000283426"/>
    </source>
</evidence>
<evidence type="ECO:0000313" key="2">
    <source>
        <dbReference type="EMBL" id="RGV13565.1"/>
    </source>
</evidence>
<dbReference type="RefSeq" id="WP_191835319.1">
    <property type="nucleotide sequence ID" value="NZ_QRYW01000128.1"/>
</dbReference>
<dbReference type="SUPFAM" id="SSF53383">
    <property type="entry name" value="PLP-dependent transferases"/>
    <property type="match status" value="1"/>
</dbReference>
<dbReference type="GO" id="GO:0008483">
    <property type="term" value="F:transaminase activity"/>
    <property type="evidence" value="ECO:0007669"/>
    <property type="project" value="TreeGrafter"/>
</dbReference>
<comment type="similarity">
    <text evidence="1">Belongs to the DegT/DnrJ/EryC1 family.</text>
</comment>
<accession>A0A412VV64</accession>
<name>A0A412VV64_9BACT</name>
<dbReference type="Proteomes" id="UP000283426">
    <property type="component" value="Unassembled WGS sequence"/>
</dbReference>
<proteinExistence type="inferred from homology"/>
<dbReference type="Pfam" id="PF01041">
    <property type="entry name" value="DegT_DnrJ_EryC1"/>
    <property type="match status" value="2"/>
</dbReference>
<dbReference type="InterPro" id="IPR000653">
    <property type="entry name" value="DegT/StrS_aminotransferase"/>
</dbReference>
<protein>
    <submittedName>
        <fullName evidence="2">Capsular biosynthesis protein</fullName>
    </submittedName>
</protein>
<dbReference type="InterPro" id="IPR015421">
    <property type="entry name" value="PyrdxlP-dep_Trfase_major"/>
</dbReference>
<feature type="non-terminal residue" evidence="2">
    <location>
        <position position="233"/>
    </location>
</feature>
<sequence>KVVMVDVKDDFTIDPDKIKAAINEHTKVILPVDIGGYPCDYDAIRAVVDDPEVKALYRPASGRQKQLGRIMLLADAAHSLGAFYKGKASGTVADVTVFSLHSVKNITTGEGGAIVLNLPQPFGNQNELTYLRALALNGQNKSAFEKNQVGAWRYDIIDQGLKVNMPDLCATVGLAQMRRYKSTFLPERKAIFEFYVREFSKRDWAVIPPYHHRDTESSYHLFLLRIKDFDEAK</sequence>
<dbReference type="InterPro" id="IPR015424">
    <property type="entry name" value="PyrdxlP-dep_Trfase"/>
</dbReference>
<dbReference type="PANTHER" id="PTHR30244:SF34">
    <property type="entry name" value="DTDP-4-AMINO-4,6-DIDEOXYGALACTOSE TRANSAMINASE"/>
    <property type="match status" value="1"/>
</dbReference>
<dbReference type="EMBL" id="QRYW01000128">
    <property type="protein sequence ID" value="RGV13565.1"/>
    <property type="molecule type" value="Genomic_DNA"/>
</dbReference>
<gene>
    <name evidence="2" type="ORF">DWW24_22305</name>
</gene>
<dbReference type="AlphaFoldDB" id="A0A412VV64"/>
<dbReference type="GO" id="GO:0000271">
    <property type="term" value="P:polysaccharide biosynthetic process"/>
    <property type="evidence" value="ECO:0007669"/>
    <property type="project" value="TreeGrafter"/>
</dbReference>
<dbReference type="Gene3D" id="3.40.640.10">
    <property type="entry name" value="Type I PLP-dependent aspartate aminotransferase-like (Major domain)"/>
    <property type="match status" value="1"/>
</dbReference>